<keyword evidence="2 10" id="KW-0812">Transmembrane</keyword>
<comment type="similarity">
    <text evidence="1 10">Belongs to the SHE9 family.</text>
</comment>
<gene>
    <name evidence="13" type="ORF">P167DRAFT_529674</name>
</gene>
<evidence type="ECO:0000256" key="2">
    <source>
        <dbReference type="ARBA" id="ARBA00022692"/>
    </source>
</evidence>
<dbReference type="GO" id="GO:0005743">
    <property type="term" value="C:mitochondrial inner membrane"/>
    <property type="evidence" value="ECO:0007669"/>
    <property type="project" value="UniProtKB-SubCell"/>
</dbReference>
<dbReference type="PANTHER" id="PTHR31961">
    <property type="entry name" value="SENSITIVE TO HIGH EXPRESSION PROTEIN 9, MITOCHONDRIAL"/>
    <property type="match status" value="1"/>
</dbReference>
<keyword evidence="8 10" id="KW-0472">Membrane</keyword>
<evidence type="ECO:0000256" key="1">
    <source>
        <dbReference type="ARBA" id="ARBA00007472"/>
    </source>
</evidence>
<sequence>MRPLLRSILLARPTASPCNLRSIRQLHSNSCLFTKPTCTRNPLLQPRRLQLKGQQIRWVSSGDKNTPGDSSNSSATGGGAAGSEGGANDRSPPSPSPSSKPHTPPISSLLSPVFKNLPSQQDLRRSEMAKKFTKAMEDLQIAVFTAGQKLNVLTGYSEIEALKKSIEALEEAVKSSRQAVRNAKEEYQSAIARRSASQREVNELLQRKHAWSPSDLERFTELYRSDHANEQAEVAAQEQLAVAESVVDDMQAKLSRSILSRYHEEQIWSDKIRRASTWVTWGLMGFNVLLFVVVQLWLEPWKRKRLVGSFEDKVRDVIQEEGLRNALLNLHVEPEEVVQQIMEIAGESGVGAVDTAMGADTAAVVEGEPVLLEEDIVHDAVASTTATGEGEAVVEEVAALLQDEQEKKPLWERDFMTEVKKLWQYWNEKLHGLFSDQSIALKQVEFTTALLESAAFGAFIAISLRQIDFTGRILDSTAFGAFMAAIVGLFLRR</sequence>
<feature type="compositionally biased region" description="Gly residues" evidence="12">
    <location>
        <begin position="76"/>
        <end position="85"/>
    </location>
</feature>
<evidence type="ECO:0000256" key="9">
    <source>
        <dbReference type="ARBA" id="ARBA00024807"/>
    </source>
</evidence>
<evidence type="ECO:0000256" key="10">
    <source>
        <dbReference type="RuleBase" id="RU364128"/>
    </source>
</evidence>
<feature type="coiled-coil region" evidence="11">
    <location>
        <begin position="159"/>
        <end position="200"/>
    </location>
</feature>
<name>A0A3N4KE91_9PEZI</name>
<comment type="subcellular location">
    <subcellularLocation>
        <location evidence="10">Mitochondrion inner membrane</location>
        <topology evidence="10">Multi-pass membrane protein</topology>
    </subcellularLocation>
</comment>
<dbReference type="EMBL" id="ML119177">
    <property type="protein sequence ID" value="RPB07669.1"/>
    <property type="molecule type" value="Genomic_DNA"/>
</dbReference>
<reference evidence="13 14" key="1">
    <citation type="journal article" date="2018" name="Nat. Ecol. Evol.">
        <title>Pezizomycetes genomes reveal the molecular basis of ectomycorrhizal truffle lifestyle.</title>
        <authorList>
            <person name="Murat C."/>
            <person name="Payen T."/>
            <person name="Noel B."/>
            <person name="Kuo A."/>
            <person name="Morin E."/>
            <person name="Chen J."/>
            <person name="Kohler A."/>
            <person name="Krizsan K."/>
            <person name="Balestrini R."/>
            <person name="Da Silva C."/>
            <person name="Montanini B."/>
            <person name="Hainaut M."/>
            <person name="Levati E."/>
            <person name="Barry K.W."/>
            <person name="Belfiori B."/>
            <person name="Cichocki N."/>
            <person name="Clum A."/>
            <person name="Dockter R.B."/>
            <person name="Fauchery L."/>
            <person name="Guy J."/>
            <person name="Iotti M."/>
            <person name="Le Tacon F."/>
            <person name="Lindquist E.A."/>
            <person name="Lipzen A."/>
            <person name="Malagnac F."/>
            <person name="Mello A."/>
            <person name="Molinier V."/>
            <person name="Miyauchi S."/>
            <person name="Poulain J."/>
            <person name="Riccioni C."/>
            <person name="Rubini A."/>
            <person name="Sitrit Y."/>
            <person name="Splivallo R."/>
            <person name="Traeger S."/>
            <person name="Wang M."/>
            <person name="Zifcakova L."/>
            <person name="Wipf D."/>
            <person name="Zambonelli A."/>
            <person name="Paolocci F."/>
            <person name="Nowrousian M."/>
            <person name="Ottonello S."/>
            <person name="Baldrian P."/>
            <person name="Spatafora J.W."/>
            <person name="Henrissat B."/>
            <person name="Nagy L.G."/>
            <person name="Aury J.M."/>
            <person name="Wincker P."/>
            <person name="Grigoriev I.V."/>
            <person name="Bonfante P."/>
            <person name="Martin F.M."/>
        </authorList>
    </citation>
    <scope>NUCLEOTIDE SEQUENCE [LARGE SCALE GENOMIC DNA]</scope>
    <source>
        <strain evidence="13 14">CCBAS932</strain>
    </source>
</reference>
<comment type="caution">
    <text evidence="10">Lacks conserved residue(s) required for the propagation of feature annotation.</text>
</comment>
<dbReference type="Pfam" id="PF05546">
    <property type="entry name" value="She9_MDM33"/>
    <property type="match status" value="1"/>
</dbReference>
<keyword evidence="7 10" id="KW-0496">Mitochondrion</keyword>
<dbReference type="InParanoid" id="A0A3N4KE91"/>
<evidence type="ECO:0000256" key="11">
    <source>
        <dbReference type="SAM" id="Coils"/>
    </source>
</evidence>
<dbReference type="PANTHER" id="PTHR31961:SF3">
    <property type="entry name" value="SENSITIVE TO HIGH EXPRESSION PROTEIN 9, MITOCHONDRIAL"/>
    <property type="match status" value="1"/>
</dbReference>
<evidence type="ECO:0000256" key="8">
    <source>
        <dbReference type="ARBA" id="ARBA00023136"/>
    </source>
</evidence>
<dbReference type="OrthoDB" id="5595506at2759"/>
<comment type="function">
    <text evidence="9">Required for the maintenance of the structure of the mitochondrial inner membrane. Involved in mitochondrial morphology. Causes growth arrest when highly overexpressed.</text>
</comment>
<keyword evidence="14" id="KW-1185">Reference proteome</keyword>
<dbReference type="AlphaFoldDB" id="A0A3N4KE91"/>
<evidence type="ECO:0000256" key="6">
    <source>
        <dbReference type="ARBA" id="ARBA00023054"/>
    </source>
</evidence>
<keyword evidence="4 10" id="KW-0809">Transit peptide</keyword>
<evidence type="ECO:0000256" key="12">
    <source>
        <dbReference type="SAM" id="MobiDB-lite"/>
    </source>
</evidence>
<feature type="transmembrane region" description="Helical" evidence="10">
    <location>
        <begin position="473"/>
        <end position="491"/>
    </location>
</feature>
<proteinExistence type="inferred from homology"/>
<evidence type="ECO:0000256" key="3">
    <source>
        <dbReference type="ARBA" id="ARBA00022792"/>
    </source>
</evidence>
<evidence type="ECO:0000313" key="14">
    <source>
        <dbReference type="Proteomes" id="UP000277580"/>
    </source>
</evidence>
<comment type="subunit">
    <text evidence="10">Homooligomer.</text>
</comment>
<keyword evidence="6 11" id="KW-0175">Coiled coil</keyword>
<keyword evidence="3 10" id="KW-0999">Mitochondrion inner membrane</keyword>
<dbReference type="Proteomes" id="UP000277580">
    <property type="component" value="Unassembled WGS sequence"/>
</dbReference>
<accession>A0A3N4KE91</accession>
<dbReference type="GO" id="GO:0007007">
    <property type="term" value="P:inner mitochondrial membrane organization"/>
    <property type="evidence" value="ECO:0007669"/>
    <property type="project" value="TreeGrafter"/>
</dbReference>
<evidence type="ECO:0000256" key="7">
    <source>
        <dbReference type="ARBA" id="ARBA00023128"/>
    </source>
</evidence>
<organism evidence="13 14">
    <name type="scientific">Morchella conica CCBAS932</name>
    <dbReference type="NCBI Taxonomy" id="1392247"/>
    <lineage>
        <taxon>Eukaryota</taxon>
        <taxon>Fungi</taxon>
        <taxon>Dikarya</taxon>
        <taxon>Ascomycota</taxon>
        <taxon>Pezizomycotina</taxon>
        <taxon>Pezizomycetes</taxon>
        <taxon>Pezizales</taxon>
        <taxon>Morchellaceae</taxon>
        <taxon>Morchella</taxon>
    </lineage>
</organism>
<evidence type="ECO:0000256" key="5">
    <source>
        <dbReference type="ARBA" id="ARBA00022989"/>
    </source>
</evidence>
<dbReference type="InterPro" id="IPR008839">
    <property type="entry name" value="MDM33_fungi"/>
</dbReference>
<feature type="compositionally biased region" description="Pro residues" evidence="12">
    <location>
        <begin position="92"/>
        <end position="104"/>
    </location>
</feature>
<feature type="region of interest" description="Disordered" evidence="12">
    <location>
        <begin position="51"/>
        <end position="112"/>
    </location>
</feature>
<evidence type="ECO:0000256" key="4">
    <source>
        <dbReference type="ARBA" id="ARBA00022946"/>
    </source>
</evidence>
<protein>
    <recommendedName>
        <fullName evidence="10">Sensitive to high expression protein 9, mitochondrial</fullName>
    </recommendedName>
</protein>
<keyword evidence="5 10" id="KW-1133">Transmembrane helix</keyword>
<evidence type="ECO:0000313" key="13">
    <source>
        <dbReference type="EMBL" id="RPB07669.1"/>
    </source>
</evidence>